<feature type="compositionally biased region" description="Polar residues" evidence="1">
    <location>
        <begin position="578"/>
        <end position="591"/>
    </location>
</feature>
<keyword evidence="3" id="KW-0238">DNA-binding</keyword>
<protein>
    <submittedName>
        <fullName evidence="3">SANT SWI3, ADA2, N-CoR and TFIIIB'' DNA-binding domains containing protein</fullName>
    </submittedName>
</protein>
<proteinExistence type="predicted"/>
<feature type="compositionally biased region" description="Basic and acidic residues" evidence="1">
    <location>
        <begin position="592"/>
        <end position="602"/>
    </location>
</feature>
<feature type="region of interest" description="Disordered" evidence="1">
    <location>
        <begin position="578"/>
        <end position="602"/>
    </location>
</feature>
<accession>A0A922HMQ1</accession>
<dbReference type="AlphaFoldDB" id="A0A922HMQ1"/>
<dbReference type="EMBL" id="ASGP02000008">
    <property type="protein sequence ID" value="KAH9493583.1"/>
    <property type="molecule type" value="Genomic_DNA"/>
</dbReference>
<name>A0A922HMQ1_DERFA</name>
<feature type="compositionally biased region" description="Acidic residues" evidence="1">
    <location>
        <begin position="513"/>
        <end position="526"/>
    </location>
</feature>
<feature type="region of interest" description="Disordered" evidence="1">
    <location>
        <begin position="513"/>
        <end position="563"/>
    </location>
</feature>
<feature type="region of interest" description="Disordered" evidence="1">
    <location>
        <begin position="356"/>
        <end position="390"/>
    </location>
</feature>
<evidence type="ECO:0000313" key="2">
    <source>
        <dbReference type="EMBL" id="KAH7644438.1"/>
    </source>
</evidence>
<reference evidence="3" key="1">
    <citation type="submission" date="2013-05" db="EMBL/GenBank/DDBJ databases">
        <authorList>
            <person name="Yim A.K.Y."/>
            <person name="Chan T.F."/>
            <person name="Ji K.M."/>
            <person name="Liu X.Y."/>
            <person name="Zhou J.W."/>
            <person name="Li R.Q."/>
            <person name="Yang K.Y."/>
            <person name="Li J."/>
            <person name="Li M."/>
            <person name="Law P.T.W."/>
            <person name="Wu Y.L."/>
            <person name="Cai Z.L."/>
            <person name="Qin H."/>
            <person name="Bao Y."/>
            <person name="Leung R.K.K."/>
            <person name="Ng P.K.S."/>
            <person name="Zou J."/>
            <person name="Zhong X.J."/>
            <person name="Ran P.X."/>
            <person name="Zhong N.S."/>
            <person name="Liu Z.G."/>
            <person name="Tsui S.K.W."/>
        </authorList>
    </citation>
    <scope>NUCLEOTIDE SEQUENCE</scope>
    <source>
        <strain evidence="3">Derf</strain>
        <tissue evidence="3">Whole organism</tissue>
    </source>
</reference>
<reference evidence="2" key="2">
    <citation type="submission" date="2020-06" db="EMBL/GenBank/DDBJ databases">
        <authorList>
            <person name="Ji K."/>
            <person name="Li J."/>
        </authorList>
    </citation>
    <scope>NUCLEOTIDE SEQUENCE</scope>
    <source>
        <strain evidence="2">JKM2019</strain>
        <tissue evidence="2">Whole body</tissue>
    </source>
</reference>
<dbReference type="Proteomes" id="UP000828236">
    <property type="component" value="Unassembled WGS sequence"/>
</dbReference>
<reference evidence="3" key="4">
    <citation type="journal article" date="2022" name="Res Sq">
        <title>Comparative Genomics Reveals Insights into the Divergent Evolution of Astigmatic Mites and Household Pest Adaptations.</title>
        <authorList>
            <person name="Xiong Q."/>
            <person name="Wan A.T.-Y."/>
            <person name="Liu X.-Y."/>
            <person name="Fung C.S.-H."/>
            <person name="Xiao X."/>
            <person name="Malainual N."/>
            <person name="Hou J."/>
            <person name="Wang L."/>
            <person name="Wang M."/>
            <person name="Yang K."/>
            <person name="Cui Y."/>
            <person name="Leung E."/>
            <person name="Nong W."/>
            <person name="Shin S.-K."/>
            <person name="Au S."/>
            <person name="Jeong K.Y."/>
            <person name="Chew F.T."/>
            <person name="Hui J."/>
            <person name="Leung T.F."/>
            <person name="Tungtrongchitr A."/>
            <person name="Zhong N."/>
            <person name="Liu Z."/>
            <person name="Tsui S."/>
        </authorList>
    </citation>
    <scope>NUCLEOTIDE SEQUENCE</scope>
    <source>
        <strain evidence="3">Derf</strain>
        <tissue evidence="3">Whole organism</tissue>
    </source>
</reference>
<dbReference type="PANTHER" id="PTHR35711:SF1">
    <property type="entry name" value="ECTODERMAL, ISOFORM F"/>
    <property type="match status" value="1"/>
</dbReference>
<keyword evidence="4" id="KW-1185">Reference proteome</keyword>
<evidence type="ECO:0000313" key="4">
    <source>
        <dbReference type="Proteomes" id="UP000790347"/>
    </source>
</evidence>
<dbReference type="GO" id="GO:0003677">
    <property type="term" value="F:DNA binding"/>
    <property type="evidence" value="ECO:0007669"/>
    <property type="project" value="UniProtKB-KW"/>
</dbReference>
<reference evidence="2" key="3">
    <citation type="journal article" date="2021" name="World Allergy Organ. J.">
        <title>Chromosome-level assembly of Dermatophagoides farinae genome and transcriptome reveals two novel allergens Der f 37 and Der f 39.</title>
        <authorList>
            <person name="Chen J."/>
            <person name="Cai Z."/>
            <person name="Fan D."/>
            <person name="Hu J."/>
            <person name="Hou Y."/>
            <person name="He Y."/>
            <person name="Zhang Z."/>
            <person name="Zhao Z."/>
            <person name="Gao P."/>
            <person name="Hu W."/>
            <person name="Sun J."/>
            <person name="Li J."/>
            <person name="Ji K."/>
        </authorList>
    </citation>
    <scope>NUCLEOTIDE SEQUENCE</scope>
    <source>
        <strain evidence="2">JKM2019</strain>
    </source>
</reference>
<evidence type="ECO:0000256" key="1">
    <source>
        <dbReference type="SAM" id="MobiDB-lite"/>
    </source>
</evidence>
<comment type="caution">
    <text evidence="3">The sequence shown here is derived from an EMBL/GenBank/DDBJ whole genome shotgun (WGS) entry which is preliminary data.</text>
</comment>
<feature type="compositionally biased region" description="Low complexity" evidence="1">
    <location>
        <begin position="372"/>
        <end position="382"/>
    </location>
</feature>
<gene>
    <name evidence="3" type="primary">GON4L</name>
    <name evidence="3" type="ORF">DERF_014322</name>
    <name evidence="2" type="ORF">HUG17_6800</name>
</gene>
<dbReference type="Proteomes" id="UP000790347">
    <property type="component" value="Unassembled WGS sequence"/>
</dbReference>
<feature type="compositionally biased region" description="Basic and acidic residues" evidence="1">
    <location>
        <begin position="356"/>
        <end position="369"/>
    </location>
</feature>
<feature type="compositionally biased region" description="Acidic residues" evidence="1">
    <location>
        <begin position="542"/>
        <end position="563"/>
    </location>
</feature>
<dbReference type="PANTHER" id="PTHR35711">
    <property type="entry name" value="EXPRESSED PROTEIN"/>
    <property type="match status" value="1"/>
</dbReference>
<evidence type="ECO:0000313" key="3">
    <source>
        <dbReference type="EMBL" id="KAH9493583.1"/>
    </source>
</evidence>
<dbReference type="EMBL" id="SDOV01000002">
    <property type="protein sequence ID" value="KAH7644438.1"/>
    <property type="molecule type" value="Genomic_DNA"/>
</dbReference>
<sequence length="1029" mass="120626">MELDPNDDLYQQFINSFQQSDLDRLFADDDDDPNDQDYNVYQDVCNIDDFKEFLDFFDETFKNTPATDNGKEPSQTKLIDQTKSDCDKQQHSFSNNQLEILYHQLSFHTQLLTQDWILSIRYDDDDDNKIQNGYRKMLEELNELSLKNDRNVLRLIRNLEPAIQLIEHDGDDIVEKERNSNFGTVLTSQLKSFLIKHRDIFPFGWALPSRPFLSRNKSTQTIFTEADDHLIAFGFEKFFLSNRKSTRNNSVYKYIHNNLLPIHSEHSICHHVKYLKLMKIKKINQQLIDPQKYDKWFTNPIVYYFRENKLLPFNRYFSKENLSNIYHLYPLPDWYQKYMDKDDSINPILYIDDSRKNNNNDQHCNEQQKAKSTTSLSPSSSSKYQTIVPKPDSNGNLPIFALPGQQTIYADGTIIQNILTNQSYSFHTIASLTPKRIYRKSNHYKSSKNDEHSMISKPLQICPSTQESLEANWPVENDEIISDIVPNQPEIPASRASPKISADENCDDYAEFEDIEIDDNNNDDVEIDKVDDEHDHAKNVVEEEDEEDDEEEIEDEDVDDDGDDEEDLMALMEASWTTVANSQHGKQPQQRSHQDQDDVGRINRRKSELLALQRESSRYIIEHSTGGASSNIDSINDRLISYYLKRSRKLLVYDEDYFRFLELISNFNDQPYSHEKMYNQLREFLFEIRCKYAEQHADNAVLRQQVLDGFDELIELLLLLVLFSIDRSDSNHYLMNNRSTFEYLHWQRTLEFFRKLELYLSFVYDGHPNQQQNCVQKMIRLLNQSLSQHKHTSSEQRTKIKTSVSKILSNHPLLMKEFSSLFLEDSPSDHLYSDAEDFDEFTIPTDIEMDTDVVVVVDDDELSIENCTIPIDPNDSKYGTNECPCRECHHQTTETTTTTAANNHCTMCSIRFISGRIYLPQISTNSKRLQLVEYVHQRHQQQSSSSPLRTNKLDWNKLTVQTPAWTLEEDRILLQTCRSMIVDFNITKLTESIIDRLAIKLANENVFNQKRTFTDIAERLRHLIEILTC</sequence>
<organism evidence="3 4">
    <name type="scientific">Dermatophagoides farinae</name>
    <name type="common">American house dust mite</name>
    <dbReference type="NCBI Taxonomy" id="6954"/>
    <lineage>
        <taxon>Eukaryota</taxon>
        <taxon>Metazoa</taxon>
        <taxon>Ecdysozoa</taxon>
        <taxon>Arthropoda</taxon>
        <taxon>Chelicerata</taxon>
        <taxon>Arachnida</taxon>
        <taxon>Acari</taxon>
        <taxon>Acariformes</taxon>
        <taxon>Sarcoptiformes</taxon>
        <taxon>Astigmata</taxon>
        <taxon>Psoroptidia</taxon>
        <taxon>Analgoidea</taxon>
        <taxon>Pyroglyphidae</taxon>
        <taxon>Dermatophagoidinae</taxon>
        <taxon>Dermatophagoides</taxon>
    </lineage>
</organism>
<feature type="compositionally biased region" description="Basic and acidic residues" evidence="1">
    <location>
        <begin position="527"/>
        <end position="541"/>
    </location>
</feature>